<dbReference type="AlphaFoldDB" id="A0A9D6HPH6"/>
<accession>A0A9D6HPH6</accession>
<comment type="caution">
    <text evidence="2">The sequence shown here is derived from an EMBL/GenBank/DDBJ whole genome shotgun (WGS) entry which is preliminary data.</text>
</comment>
<evidence type="ECO:0000313" key="2">
    <source>
        <dbReference type="EMBL" id="MBI2052112.1"/>
    </source>
</evidence>
<feature type="region of interest" description="Disordered" evidence="1">
    <location>
        <begin position="69"/>
        <end position="94"/>
    </location>
</feature>
<protein>
    <submittedName>
        <fullName evidence="2">Uncharacterized protein</fullName>
    </submittedName>
</protein>
<name>A0A9D6HPH6_9BACT</name>
<evidence type="ECO:0000256" key="1">
    <source>
        <dbReference type="SAM" id="MobiDB-lite"/>
    </source>
</evidence>
<dbReference type="EMBL" id="JACOYY010000011">
    <property type="protein sequence ID" value="MBI2052112.1"/>
    <property type="molecule type" value="Genomic_DNA"/>
</dbReference>
<reference evidence="2" key="1">
    <citation type="submission" date="2020-07" db="EMBL/GenBank/DDBJ databases">
        <title>Huge and variable diversity of episymbiotic CPR bacteria and DPANN archaea in groundwater ecosystems.</title>
        <authorList>
            <person name="He C.Y."/>
            <person name="Keren R."/>
            <person name="Whittaker M."/>
            <person name="Farag I.F."/>
            <person name="Doudna J."/>
            <person name="Cate J.H.D."/>
            <person name="Banfield J.F."/>
        </authorList>
    </citation>
    <scope>NUCLEOTIDE SEQUENCE</scope>
    <source>
        <strain evidence="2">NC_groundwater_191_Ag_S-0.1um_45_8</strain>
    </source>
</reference>
<gene>
    <name evidence="2" type="ORF">HYT38_00330</name>
</gene>
<organism evidence="2 3">
    <name type="scientific">Candidatus Sungiibacteriota bacterium</name>
    <dbReference type="NCBI Taxonomy" id="2750080"/>
    <lineage>
        <taxon>Bacteria</taxon>
        <taxon>Candidatus Sungiibacteriota</taxon>
    </lineage>
</organism>
<feature type="compositionally biased region" description="Polar residues" evidence="1">
    <location>
        <begin position="69"/>
        <end position="83"/>
    </location>
</feature>
<proteinExistence type="predicted"/>
<sequence length="162" mass="17498">MFKLLLYTALFTVGGYALVTRLPDTYKGKMLAAIGLGDIEGKSFVVFNPASKRENLLAKLEENLAKVENIQNPNAQKTGSVQQKELGPGDPDKSILIEGRALPPGQLAPLIQEQKEIIEQLKDLNPQTGLVPKIMGKILGLDSPPPVSVGNITPELKAEICK</sequence>
<dbReference type="Proteomes" id="UP000786662">
    <property type="component" value="Unassembled WGS sequence"/>
</dbReference>
<evidence type="ECO:0000313" key="3">
    <source>
        <dbReference type="Proteomes" id="UP000786662"/>
    </source>
</evidence>